<dbReference type="Proteomes" id="UP000532311">
    <property type="component" value="Unassembled WGS sequence"/>
</dbReference>
<name>A0A8H5YUJ1_9HYPO</name>
<dbReference type="EMBL" id="JAAQPF010000068">
    <property type="protein sequence ID" value="KAF5717621.1"/>
    <property type="molecule type" value="Genomic_DNA"/>
</dbReference>
<protein>
    <recommendedName>
        <fullName evidence="3">Transcription factor domain-containing protein</fullName>
    </recommendedName>
</protein>
<evidence type="ECO:0000313" key="1">
    <source>
        <dbReference type="EMBL" id="KAF5717621.1"/>
    </source>
</evidence>
<evidence type="ECO:0000313" key="2">
    <source>
        <dbReference type="Proteomes" id="UP000532311"/>
    </source>
</evidence>
<gene>
    <name evidence="1" type="ORF">FGLOB1_2054</name>
</gene>
<proteinExistence type="predicted"/>
<dbReference type="AlphaFoldDB" id="A0A8H5YUJ1"/>
<keyword evidence="2" id="KW-1185">Reference proteome</keyword>
<sequence length="401" mass="45538">MSSRFRSDGKSQTSCSRCMNLATHLSVKFENPPPPPARELLFSRGVCGWDLTEDGQSEVMQAMLGHLHPFDEWTAMDCHLGKVVEEICVDRAENPYEPMFEHVIFDFFPLLKYYPKTKYTLDPPVKDPTAPLLTLTALLIKAPPCRHMPCAQTKRLYMVVKAMFAFLDAQLLNHVPLVQIQGLIALYEYTHGMLDKAHLTISSAVSMASRIEVNISKIPLDLEWRICLMIIDSFIALQTVHRTQGWIPLACPPGHALEQAVTHYLPSLTTPQGTPRFDRNCPRVLTFGKDALQCRRILQNLHGLKRSQEITQQDKDLIQESIKSLNNHPDESNYHSLQTSACLAASCLFAYHTEMGRLDPLGHILDPDQEPLFQDFRKFTWRSMEKHFKIIVVDGSDMPAA</sequence>
<comment type="caution">
    <text evidence="1">The sequence shown here is derived from an EMBL/GenBank/DDBJ whole genome shotgun (WGS) entry which is preliminary data.</text>
</comment>
<organism evidence="1 2">
    <name type="scientific">Fusarium globosum</name>
    <dbReference type="NCBI Taxonomy" id="78864"/>
    <lineage>
        <taxon>Eukaryota</taxon>
        <taxon>Fungi</taxon>
        <taxon>Dikarya</taxon>
        <taxon>Ascomycota</taxon>
        <taxon>Pezizomycotina</taxon>
        <taxon>Sordariomycetes</taxon>
        <taxon>Hypocreomycetidae</taxon>
        <taxon>Hypocreales</taxon>
        <taxon>Nectriaceae</taxon>
        <taxon>Fusarium</taxon>
        <taxon>Fusarium fujikuroi species complex</taxon>
    </lineage>
</organism>
<reference evidence="1 2" key="1">
    <citation type="submission" date="2020-05" db="EMBL/GenBank/DDBJ databases">
        <title>Identification and distribution of gene clusters putatively required for synthesis of sphingolipid metabolism inhibitors in phylogenetically diverse species of the filamentous fungus Fusarium.</title>
        <authorList>
            <person name="Kim H.-S."/>
            <person name="Busman M."/>
            <person name="Brown D.W."/>
            <person name="Divon H."/>
            <person name="Uhlig S."/>
            <person name="Proctor R.H."/>
        </authorList>
    </citation>
    <scope>NUCLEOTIDE SEQUENCE [LARGE SCALE GENOMIC DNA]</scope>
    <source>
        <strain evidence="1 2">NRRL 26131</strain>
    </source>
</reference>
<evidence type="ECO:0008006" key="3">
    <source>
        <dbReference type="Google" id="ProtNLM"/>
    </source>
</evidence>
<accession>A0A8H5YUJ1</accession>